<proteinExistence type="predicted"/>
<organism evidence="4 5">
    <name type="scientific">Kibdelosporangium banguiense</name>
    <dbReference type="NCBI Taxonomy" id="1365924"/>
    <lineage>
        <taxon>Bacteria</taxon>
        <taxon>Bacillati</taxon>
        <taxon>Actinomycetota</taxon>
        <taxon>Actinomycetes</taxon>
        <taxon>Pseudonocardiales</taxon>
        <taxon>Pseudonocardiaceae</taxon>
        <taxon>Kibdelosporangium</taxon>
    </lineage>
</organism>
<feature type="region of interest" description="Disordered" evidence="2">
    <location>
        <begin position="85"/>
        <end position="125"/>
    </location>
</feature>
<dbReference type="Pfam" id="PF00589">
    <property type="entry name" value="Phage_integrase"/>
    <property type="match status" value="1"/>
</dbReference>
<keyword evidence="1" id="KW-0233">DNA recombination</keyword>
<dbReference type="Proteomes" id="UP001519332">
    <property type="component" value="Unassembled WGS sequence"/>
</dbReference>
<evidence type="ECO:0000256" key="2">
    <source>
        <dbReference type="SAM" id="MobiDB-lite"/>
    </source>
</evidence>
<comment type="caution">
    <text evidence="4">The sequence shown here is derived from an EMBL/GenBank/DDBJ whole genome shotgun (WGS) entry which is preliminary data.</text>
</comment>
<gene>
    <name evidence="4" type="ORF">JOF56_001783</name>
</gene>
<dbReference type="Gene3D" id="1.10.443.10">
    <property type="entry name" value="Intergrase catalytic core"/>
    <property type="match status" value="1"/>
</dbReference>
<name>A0ABS4TC14_9PSEU</name>
<dbReference type="PROSITE" id="PS51898">
    <property type="entry name" value="TYR_RECOMBINASE"/>
    <property type="match status" value="1"/>
</dbReference>
<dbReference type="RefSeq" id="WP_209636251.1">
    <property type="nucleotide sequence ID" value="NZ_JAGINW010000001.1"/>
</dbReference>
<dbReference type="InterPro" id="IPR013762">
    <property type="entry name" value="Integrase-like_cat_sf"/>
</dbReference>
<dbReference type="EMBL" id="JAGINW010000001">
    <property type="protein sequence ID" value="MBP2321398.1"/>
    <property type="molecule type" value="Genomic_DNA"/>
</dbReference>
<dbReference type="SUPFAM" id="SSF56349">
    <property type="entry name" value="DNA breaking-rejoining enzymes"/>
    <property type="match status" value="1"/>
</dbReference>
<evidence type="ECO:0000313" key="4">
    <source>
        <dbReference type="EMBL" id="MBP2321398.1"/>
    </source>
</evidence>
<evidence type="ECO:0000259" key="3">
    <source>
        <dbReference type="PROSITE" id="PS51898"/>
    </source>
</evidence>
<evidence type="ECO:0000256" key="1">
    <source>
        <dbReference type="ARBA" id="ARBA00023172"/>
    </source>
</evidence>
<accession>A0ABS4TC14</accession>
<evidence type="ECO:0000313" key="5">
    <source>
        <dbReference type="Proteomes" id="UP001519332"/>
    </source>
</evidence>
<reference evidence="4 5" key="1">
    <citation type="submission" date="2021-03" db="EMBL/GenBank/DDBJ databases">
        <title>Sequencing the genomes of 1000 actinobacteria strains.</title>
        <authorList>
            <person name="Klenk H.-P."/>
        </authorList>
    </citation>
    <scope>NUCLEOTIDE SEQUENCE [LARGE SCALE GENOMIC DNA]</scope>
    <source>
        <strain evidence="4 5">DSM 46670</strain>
    </source>
</reference>
<keyword evidence="5" id="KW-1185">Reference proteome</keyword>
<protein>
    <recommendedName>
        <fullName evidence="3">Tyr recombinase domain-containing protein</fullName>
    </recommendedName>
</protein>
<sequence>MTSVVAWLHEFERLYIAAGLPPIRLHDLRHIAATLMLAAGIDMKIVQETLGHSALAVTSDTYTTVLPQIARAAAEAVVAIVPRRAPTKTAGHPTGTQEINSTGGVSADSPVKNETPQVDRGLSAV</sequence>
<feature type="domain" description="Tyr recombinase" evidence="3">
    <location>
        <begin position="1"/>
        <end position="75"/>
    </location>
</feature>
<feature type="compositionally biased region" description="Polar residues" evidence="2">
    <location>
        <begin position="94"/>
        <end position="104"/>
    </location>
</feature>
<dbReference type="InterPro" id="IPR011010">
    <property type="entry name" value="DNA_brk_join_enz"/>
</dbReference>
<dbReference type="InterPro" id="IPR002104">
    <property type="entry name" value="Integrase_catalytic"/>
</dbReference>